<dbReference type="Proteomes" id="UP001341840">
    <property type="component" value="Unassembled WGS sequence"/>
</dbReference>
<proteinExistence type="predicted"/>
<feature type="compositionally biased region" description="Basic and acidic residues" evidence="1">
    <location>
        <begin position="7"/>
        <end position="16"/>
    </location>
</feature>
<comment type="caution">
    <text evidence="2">The sequence shown here is derived from an EMBL/GenBank/DDBJ whole genome shotgun (WGS) entry which is preliminary data.</text>
</comment>
<protein>
    <submittedName>
        <fullName evidence="2">Uncharacterized protein</fullName>
    </submittedName>
</protein>
<accession>A0ABU6VJS1</accession>
<name>A0ABU6VJS1_9FABA</name>
<reference evidence="2 3" key="1">
    <citation type="journal article" date="2023" name="Plants (Basel)">
        <title>Bridging the Gap: Combining Genomics and Transcriptomics Approaches to Understand Stylosanthes scabra, an Orphan Legume from the Brazilian Caatinga.</title>
        <authorList>
            <person name="Ferreira-Neto J.R.C."/>
            <person name="da Silva M.D."/>
            <person name="Binneck E."/>
            <person name="de Melo N.F."/>
            <person name="da Silva R.H."/>
            <person name="de Melo A.L.T.M."/>
            <person name="Pandolfi V."/>
            <person name="Bustamante F.O."/>
            <person name="Brasileiro-Vidal A.C."/>
            <person name="Benko-Iseppon A.M."/>
        </authorList>
    </citation>
    <scope>NUCLEOTIDE SEQUENCE [LARGE SCALE GENOMIC DNA]</scope>
    <source>
        <tissue evidence="2">Leaves</tissue>
    </source>
</reference>
<sequence>MQILNRYTDRHPEVHSPKINQIPDPQDTPASDREIRTRALTVDDVVDDGAGSSTGCSSEGIDRSMARNAGAVVEPAMAAIIAEATSHKVEIMTDAVTGARSGAEDGASAEGMRRTFVTPVDGAVTMTNRGRQAWPLRRIVLLKPPPLLAAVFHGTAVATEKNEAATDCSGG</sequence>
<keyword evidence="3" id="KW-1185">Reference proteome</keyword>
<evidence type="ECO:0000313" key="2">
    <source>
        <dbReference type="EMBL" id="MED6173511.1"/>
    </source>
</evidence>
<feature type="region of interest" description="Disordered" evidence="1">
    <location>
        <begin position="1"/>
        <end position="31"/>
    </location>
</feature>
<evidence type="ECO:0000313" key="3">
    <source>
        <dbReference type="Proteomes" id="UP001341840"/>
    </source>
</evidence>
<evidence type="ECO:0000256" key="1">
    <source>
        <dbReference type="SAM" id="MobiDB-lite"/>
    </source>
</evidence>
<dbReference type="EMBL" id="JASCZI010151563">
    <property type="protein sequence ID" value="MED6173511.1"/>
    <property type="molecule type" value="Genomic_DNA"/>
</dbReference>
<organism evidence="2 3">
    <name type="scientific">Stylosanthes scabra</name>
    <dbReference type="NCBI Taxonomy" id="79078"/>
    <lineage>
        <taxon>Eukaryota</taxon>
        <taxon>Viridiplantae</taxon>
        <taxon>Streptophyta</taxon>
        <taxon>Embryophyta</taxon>
        <taxon>Tracheophyta</taxon>
        <taxon>Spermatophyta</taxon>
        <taxon>Magnoliopsida</taxon>
        <taxon>eudicotyledons</taxon>
        <taxon>Gunneridae</taxon>
        <taxon>Pentapetalae</taxon>
        <taxon>rosids</taxon>
        <taxon>fabids</taxon>
        <taxon>Fabales</taxon>
        <taxon>Fabaceae</taxon>
        <taxon>Papilionoideae</taxon>
        <taxon>50 kb inversion clade</taxon>
        <taxon>dalbergioids sensu lato</taxon>
        <taxon>Dalbergieae</taxon>
        <taxon>Pterocarpus clade</taxon>
        <taxon>Stylosanthes</taxon>
    </lineage>
</organism>
<gene>
    <name evidence="2" type="ORF">PIB30_060158</name>
</gene>